<reference evidence="2" key="1">
    <citation type="journal article" date="2019" name="Int. J. Syst. Evol. Microbiol.">
        <title>The Global Catalogue of Microorganisms (GCM) 10K type strain sequencing project: providing services to taxonomists for standard genome sequencing and annotation.</title>
        <authorList>
            <consortium name="The Broad Institute Genomics Platform"/>
            <consortium name="The Broad Institute Genome Sequencing Center for Infectious Disease"/>
            <person name="Wu L."/>
            <person name="Ma J."/>
        </authorList>
    </citation>
    <scope>NUCLEOTIDE SEQUENCE [LARGE SCALE GENOMIC DNA]</scope>
    <source>
        <strain evidence="2">KCTC 42087</strain>
    </source>
</reference>
<keyword evidence="2" id="KW-1185">Reference proteome</keyword>
<proteinExistence type="predicted"/>
<gene>
    <name evidence="1" type="ORF">ACFPZN_37520</name>
</gene>
<comment type="caution">
    <text evidence="1">The sequence shown here is derived from an EMBL/GenBank/DDBJ whole genome shotgun (WGS) entry which is preliminary data.</text>
</comment>
<sequence length="60" mass="6422">MLDLNRARVLREVARLGSMTAAARWPPCAPAVTVSLTEAEPPALAARRAGDLALVFAYRS</sequence>
<dbReference type="EMBL" id="JBHSON010000068">
    <property type="protein sequence ID" value="MFC5751350.1"/>
    <property type="molecule type" value="Genomic_DNA"/>
</dbReference>
<evidence type="ECO:0000313" key="1">
    <source>
        <dbReference type="EMBL" id="MFC5751350.1"/>
    </source>
</evidence>
<dbReference type="Proteomes" id="UP001596074">
    <property type="component" value="Unassembled WGS sequence"/>
</dbReference>
<name>A0ABW1ACP1_9ACTN</name>
<protein>
    <submittedName>
        <fullName evidence="1">Uncharacterized protein</fullName>
    </submittedName>
</protein>
<dbReference type="RefSeq" id="WP_378287257.1">
    <property type="nucleotide sequence ID" value="NZ_JBHSON010000068.1"/>
</dbReference>
<evidence type="ECO:0000313" key="2">
    <source>
        <dbReference type="Proteomes" id="UP001596074"/>
    </source>
</evidence>
<organism evidence="1 2">
    <name type="scientific">Actinomadura rugatobispora</name>
    <dbReference type="NCBI Taxonomy" id="1994"/>
    <lineage>
        <taxon>Bacteria</taxon>
        <taxon>Bacillati</taxon>
        <taxon>Actinomycetota</taxon>
        <taxon>Actinomycetes</taxon>
        <taxon>Streptosporangiales</taxon>
        <taxon>Thermomonosporaceae</taxon>
        <taxon>Actinomadura</taxon>
    </lineage>
</organism>
<accession>A0ABW1ACP1</accession>